<dbReference type="EMBL" id="KV453857">
    <property type="protein sequence ID" value="ODV84296.1"/>
    <property type="molecule type" value="Genomic_DNA"/>
</dbReference>
<sequence length="90" mass="9960">MKSNPGTIFVLDNGATNPSKILSRNKKLGTNDTDLDRITEVVVGTGVGFSHNNRTTDTYTEDMNEVDVDYSPSYLDIIPEPEQELNILLT</sequence>
<dbReference type="AlphaFoldDB" id="A0A1E4SXU3"/>
<protein>
    <submittedName>
        <fullName evidence="1">Uncharacterized protein</fullName>
    </submittedName>
</protein>
<dbReference type="Proteomes" id="UP000094801">
    <property type="component" value="Unassembled WGS sequence"/>
</dbReference>
<proteinExistence type="predicted"/>
<organism evidence="1 2">
    <name type="scientific">[Candida] arabinofermentans NRRL YB-2248</name>
    <dbReference type="NCBI Taxonomy" id="983967"/>
    <lineage>
        <taxon>Eukaryota</taxon>
        <taxon>Fungi</taxon>
        <taxon>Dikarya</taxon>
        <taxon>Ascomycota</taxon>
        <taxon>Saccharomycotina</taxon>
        <taxon>Pichiomycetes</taxon>
        <taxon>Pichiales</taxon>
        <taxon>Pichiaceae</taxon>
        <taxon>Ogataea</taxon>
        <taxon>Ogataea/Candida clade</taxon>
    </lineage>
</organism>
<name>A0A1E4SXU3_9ASCO</name>
<reference evidence="2" key="1">
    <citation type="submission" date="2016-04" db="EMBL/GenBank/DDBJ databases">
        <title>Comparative genomics of biotechnologically important yeasts.</title>
        <authorList>
            <consortium name="DOE Joint Genome Institute"/>
            <person name="Riley R."/>
            <person name="Haridas S."/>
            <person name="Wolfe K.H."/>
            <person name="Lopes M.R."/>
            <person name="Hittinger C.T."/>
            <person name="Goker M."/>
            <person name="Salamov A."/>
            <person name="Wisecaver J."/>
            <person name="Long T.M."/>
            <person name="Aerts A.L."/>
            <person name="Barry K."/>
            <person name="Choi C."/>
            <person name="Clum A."/>
            <person name="Coughlan A.Y."/>
            <person name="Deshpande S."/>
            <person name="Douglass A.P."/>
            <person name="Hanson S.J."/>
            <person name="Klenk H.-P."/>
            <person name="Labutti K."/>
            <person name="Lapidus A."/>
            <person name="Lindquist E."/>
            <person name="Lipzen A."/>
            <person name="Meier-Kolthoff J.P."/>
            <person name="Ohm R.A."/>
            <person name="Otillar R.P."/>
            <person name="Pangilinan J."/>
            <person name="Peng Y."/>
            <person name="Rokas A."/>
            <person name="Rosa C.A."/>
            <person name="Scheuner C."/>
            <person name="Sibirny A.A."/>
            <person name="Slot J.C."/>
            <person name="Stielow J.B."/>
            <person name="Sun H."/>
            <person name="Kurtzman C.P."/>
            <person name="Blackwell M."/>
            <person name="Grigoriev I.V."/>
            <person name="Jeffries T.W."/>
        </authorList>
    </citation>
    <scope>NUCLEOTIDE SEQUENCE [LARGE SCALE GENOMIC DNA]</scope>
    <source>
        <strain evidence="2">NRRL YB-2248</strain>
    </source>
</reference>
<accession>A0A1E4SXU3</accession>
<evidence type="ECO:0000313" key="1">
    <source>
        <dbReference type="EMBL" id="ODV84296.1"/>
    </source>
</evidence>
<gene>
    <name evidence="1" type="ORF">CANARDRAFT_8650</name>
</gene>
<evidence type="ECO:0000313" key="2">
    <source>
        <dbReference type="Proteomes" id="UP000094801"/>
    </source>
</evidence>
<keyword evidence="2" id="KW-1185">Reference proteome</keyword>